<evidence type="ECO:0000313" key="1">
    <source>
        <dbReference type="EMBL" id="MDP9805741.1"/>
    </source>
</evidence>
<dbReference type="EMBL" id="JAUSQX010000001">
    <property type="protein sequence ID" value="MDP9805741.1"/>
    <property type="molecule type" value="Genomic_DNA"/>
</dbReference>
<gene>
    <name evidence="1" type="ORF">J2S70_000323</name>
</gene>
<dbReference type="Proteomes" id="UP001243212">
    <property type="component" value="Unassembled WGS sequence"/>
</dbReference>
<evidence type="ECO:0000313" key="2">
    <source>
        <dbReference type="Proteomes" id="UP001243212"/>
    </source>
</evidence>
<comment type="caution">
    <text evidence="1">The sequence shown here is derived from an EMBL/GenBank/DDBJ whole genome shotgun (WGS) entry which is preliminary data.</text>
</comment>
<name>A0ABT9NED9_9ACTO</name>
<keyword evidence="2" id="KW-1185">Reference proteome</keyword>
<accession>A0ABT9NED9</accession>
<proteinExistence type="predicted"/>
<reference evidence="1 2" key="1">
    <citation type="submission" date="2023-07" db="EMBL/GenBank/DDBJ databases">
        <title>Sequencing the genomes of 1000 actinobacteria strains.</title>
        <authorList>
            <person name="Klenk H.-P."/>
        </authorList>
    </citation>
    <scope>NUCLEOTIDE SEQUENCE [LARGE SCALE GENOMIC DNA]</scope>
    <source>
        <strain evidence="1 2">DSM 17163</strain>
    </source>
</reference>
<sequence>MDEAPTVQEDNEGQFQLLAGDGVAAALAVRSSWDDEDEYESIREEFAEIGIILPVNFAEAEVWPEISPDPNDLHLQFYKEERAR</sequence>
<protein>
    <submittedName>
        <fullName evidence="1">Uncharacterized protein</fullName>
    </submittedName>
</protein>
<dbReference type="RefSeq" id="WP_307682004.1">
    <property type="nucleotide sequence ID" value="NZ_JAUSQX010000001.1"/>
</dbReference>
<organism evidence="1 2">
    <name type="scientific">Trueperella bonasi</name>
    <dbReference type="NCBI Taxonomy" id="312286"/>
    <lineage>
        <taxon>Bacteria</taxon>
        <taxon>Bacillati</taxon>
        <taxon>Actinomycetota</taxon>
        <taxon>Actinomycetes</taxon>
        <taxon>Actinomycetales</taxon>
        <taxon>Actinomycetaceae</taxon>
        <taxon>Trueperella</taxon>
    </lineage>
</organism>